<protein>
    <submittedName>
        <fullName evidence="1">Uncharacterized protein</fullName>
    </submittedName>
</protein>
<evidence type="ECO:0000313" key="1">
    <source>
        <dbReference type="EMBL" id="CAE0371061.1"/>
    </source>
</evidence>
<proteinExistence type="predicted"/>
<gene>
    <name evidence="1" type="ORF">ALAG00032_LOCUS11842</name>
</gene>
<accession>A0A7S3K0Z9</accession>
<reference evidence="1" key="1">
    <citation type="submission" date="2021-01" db="EMBL/GenBank/DDBJ databases">
        <authorList>
            <person name="Corre E."/>
            <person name="Pelletier E."/>
            <person name="Niang G."/>
            <person name="Scheremetjew M."/>
            <person name="Finn R."/>
            <person name="Kale V."/>
            <person name="Holt S."/>
            <person name="Cochrane G."/>
            <person name="Meng A."/>
            <person name="Brown T."/>
            <person name="Cohen L."/>
        </authorList>
    </citation>
    <scope>NUCLEOTIDE SEQUENCE</scope>
    <source>
        <strain evidence="1">CCMP1510</strain>
    </source>
</reference>
<dbReference type="EMBL" id="HBIJ01017884">
    <property type="protein sequence ID" value="CAE0371061.1"/>
    <property type="molecule type" value="Transcribed_RNA"/>
</dbReference>
<sequence length="857" mass="95897">MSEDIGMIPDEESRRSWIIQGGSRLAPVMEIPQNTKKNSNVPINIEIVIQFKGLDDGAYGSIVLVRIQGNSSQVNKTEAITEAVVGTVADYLKLEEIDFDEHEFVENINKDQADFAGLISGLRLVASGTWLSVIGSSLQRRKKSTLVVETDSDVVLARLRSSEKKNNCTAKLSQRAQVAELFRRLKDSGDFDSVGTRYIPNWQNQKAETLAKGVQIKTSRTCEAFQQTSGWRVEFDIATCDTDHCGAGAALYEIDSDGIPQLKKCRRRSFKSDHRLAPCQALLIGLELAVEAGAHSVVALAPRTTATALQQLYNENIQLHTQIEQYAAGFRDGLRMGMITHNDTAQHHEQSIAQQLAIEALQDIASRSSADDGLCRLNLKIREALDDIATNYQNERTFREAGIRLLSSNNNQPTQLLPNYPHHTQKNITTIKQRQQQRQASFILLNQHHVPTGTGESTISECYSDCASVSSLQSCSNVSSTSSTYSPQTYHQQFSSTLLDSSSRPPFPSHLIHPKQLLDKILSSYSSFWWRQQLRQLHLDPSIATVAAQALGHWQCGSLLQILDLNRFVRSRITRQSVSSFHALALGHRQAFLDPVNSWRREANHFLGDNNDSLAAFIGVLMARFFTSNTAPQQTEDNGCLPLRDEDNDYDMPPSSPPTTTCSYYLHDDQQGPVLRVECLGARTVEPIVSEFGTAVYRTEWYYAVYEINYDDTNHIEKELFRFIVHCSDTMLNQAARFMIQITLDKDTAEGDEVRDLFVLFKALSLARANSDPELCSLDLVDNLYQSAARCSCDSGASCCLAHQDSRHQCAFPTNALGHRLPSLFPPDYLHDYEEATFAYCGTGWGRKNKNNRSNSF</sequence>
<dbReference type="AlphaFoldDB" id="A0A7S3K0Z9"/>
<organism evidence="1">
    <name type="scientific">Aureoumbra lagunensis</name>
    <dbReference type="NCBI Taxonomy" id="44058"/>
    <lineage>
        <taxon>Eukaryota</taxon>
        <taxon>Sar</taxon>
        <taxon>Stramenopiles</taxon>
        <taxon>Ochrophyta</taxon>
        <taxon>Pelagophyceae</taxon>
        <taxon>Pelagomonadales</taxon>
        <taxon>Aureoumbra</taxon>
    </lineage>
</organism>
<name>A0A7S3K0Z9_9STRA</name>